<keyword evidence="3" id="KW-1185">Reference proteome</keyword>
<dbReference type="AlphaFoldDB" id="A0A2P7EH03"/>
<keyword evidence="1" id="KW-0472">Membrane</keyword>
<proteinExistence type="predicted"/>
<comment type="caution">
    <text evidence="2">The sequence shown here is derived from an EMBL/GenBank/DDBJ whole genome shotgun (WGS) entry which is preliminary data.</text>
</comment>
<feature type="transmembrane region" description="Helical" evidence="1">
    <location>
        <begin position="226"/>
        <end position="247"/>
    </location>
</feature>
<feature type="transmembrane region" description="Helical" evidence="1">
    <location>
        <begin position="192"/>
        <end position="214"/>
    </location>
</feature>
<dbReference type="Proteomes" id="UP000240206">
    <property type="component" value="Unassembled WGS sequence"/>
</dbReference>
<keyword evidence="1" id="KW-1133">Transmembrane helix</keyword>
<feature type="transmembrane region" description="Helical" evidence="1">
    <location>
        <begin position="125"/>
        <end position="144"/>
    </location>
</feature>
<evidence type="ECO:0000256" key="1">
    <source>
        <dbReference type="SAM" id="Phobius"/>
    </source>
</evidence>
<gene>
    <name evidence="2" type="ORF">C7K08_02235</name>
</gene>
<evidence type="ECO:0000313" key="3">
    <source>
        <dbReference type="Proteomes" id="UP000240206"/>
    </source>
</evidence>
<feature type="transmembrane region" description="Helical" evidence="1">
    <location>
        <begin position="40"/>
        <end position="59"/>
    </location>
</feature>
<evidence type="ECO:0000313" key="2">
    <source>
        <dbReference type="EMBL" id="PSI02480.1"/>
    </source>
</evidence>
<name>A0A2P7EH03_9SYNE</name>
<organism evidence="2 3">
    <name type="scientific">Synechococcus lacustris str. Tous</name>
    <dbReference type="NCBI Taxonomy" id="1910958"/>
    <lineage>
        <taxon>Bacteria</taxon>
        <taxon>Bacillati</taxon>
        <taxon>Cyanobacteriota</taxon>
        <taxon>Cyanophyceae</taxon>
        <taxon>Synechococcales</taxon>
        <taxon>Synechococcaceae</taxon>
        <taxon>Synechococcus</taxon>
    </lineage>
</organism>
<feature type="transmembrane region" description="Helical" evidence="1">
    <location>
        <begin position="17"/>
        <end position="34"/>
    </location>
</feature>
<protein>
    <submittedName>
        <fullName evidence="2">Uncharacterized protein</fullName>
    </submittedName>
</protein>
<keyword evidence="1" id="KW-0812">Transmembrane</keyword>
<dbReference type="RefSeq" id="WP_106499026.1">
    <property type="nucleotide sequence ID" value="NZ_PXVC01000005.1"/>
</dbReference>
<feature type="transmembrane region" description="Helical" evidence="1">
    <location>
        <begin position="165"/>
        <end position="186"/>
    </location>
</feature>
<dbReference type="EMBL" id="PXVC01000005">
    <property type="protein sequence ID" value="PSI02480.1"/>
    <property type="molecule type" value="Genomic_DNA"/>
</dbReference>
<sequence length="326" mass="36386">MDNVPAPARWLSWRSALYLYVGLVVLDIWMLLVTPTLSPWHWVGFAGFVIMPLALVAMRQAGNHENTNIQPILLVFMGFAGYANTIFIPSIKEWFFTSTWGVGNYYVPSRMVYPMGFAINSEHMITLHASSALLLAGLITYQWIVMLRKRRSVDTVKLHRLIGSFTAFLVLPVMVASGILSSIYVLRTPFNQVTYAALPIIIAGCLIASIRSAIAGNFAQHVDYGYSAFIVLCSAALYRFACLFIWLDRGSYTNATQAPVDGAAILTYLILIGFIVIPFAVVRRLKQNIFPIITLASVLILSMIFVPWQFFGAPASANFLSHYWPL</sequence>
<feature type="transmembrane region" description="Helical" evidence="1">
    <location>
        <begin position="262"/>
        <end position="282"/>
    </location>
</feature>
<feature type="transmembrane region" description="Helical" evidence="1">
    <location>
        <begin position="289"/>
        <end position="311"/>
    </location>
</feature>
<reference evidence="3" key="1">
    <citation type="submission" date="2018-03" db="EMBL/GenBank/DDBJ databases">
        <title>Ecological and genomic features of two cosmopolitan and abundant freshwater picocyanobacteria.</title>
        <authorList>
            <person name="Cabello-Yeves P.J."/>
            <person name="Picazo A."/>
            <person name="Camacho A."/>
            <person name="Callieri C."/>
            <person name="Rosselli R."/>
            <person name="Roda-Garcia J."/>
            <person name="Coutinho F.H."/>
            <person name="Rodriguez-Valera F."/>
        </authorList>
    </citation>
    <scope>NUCLEOTIDE SEQUENCE [LARGE SCALE GENOMIC DNA]</scope>
    <source>
        <strain evidence="3">Tous</strain>
    </source>
</reference>
<feature type="transmembrane region" description="Helical" evidence="1">
    <location>
        <begin position="71"/>
        <end position="91"/>
    </location>
</feature>
<accession>A0A2P7EH03</accession>